<dbReference type="EMBL" id="CM039427">
    <property type="protein sequence ID" value="KAI4354537.1"/>
    <property type="molecule type" value="Genomic_DNA"/>
</dbReference>
<proteinExistence type="predicted"/>
<organism evidence="1 2">
    <name type="scientific">Bauhinia variegata</name>
    <name type="common">Purple orchid tree</name>
    <name type="synonym">Phanera variegata</name>
    <dbReference type="NCBI Taxonomy" id="167791"/>
    <lineage>
        <taxon>Eukaryota</taxon>
        <taxon>Viridiplantae</taxon>
        <taxon>Streptophyta</taxon>
        <taxon>Embryophyta</taxon>
        <taxon>Tracheophyta</taxon>
        <taxon>Spermatophyta</taxon>
        <taxon>Magnoliopsida</taxon>
        <taxon>eudicotyledons</taxon>
        <taxon>Gunneridae</taxon>
        <taxon>Pentapetalae</taxon>
        <taxon>rosids</taxon>
        <taxon>fabids</taxon>
        <taxon>Fabales</taxon>
        <taxon>Fabaceae</taxon>
        <taxon>Cercidoideae</taxon>
        <taxon>Cercideae</taxon>
        <taxon>Bauhiniinae</taxon>
        <taxon>Bauhinia</taxon>
    </lineage>
</organism>
<evidence type="ECO:0000313" key="2">
    <source>
        <dbReference type="Proteomes" id="UP000828941"/>
    </source>
</evidence>
<dbReference type="Proteomes" id="UP000828941">
    <property type="component" value="Chromosome 2"/>
</dbReference>
<reference evidence="1 2" key="1">
    <citation type="journal article" date="2022" name="DNA Res.">
        <title>Chromosomal-level genome assembly of the orchid tree Bauhinia variegata (Leguminosae; Cercidoideae) supports the allotetraploid origin hypothesis of Bauhinia.</title>
        <authorList>
            <person name="Zhong Y."/>
            <person name="Chen Y."/>
            <person name="Zheng D."/>
            <person name="Pang J."/>
            <person name="Liu Y."/>
            <person name="Luo S."/>
            <person name="Meng S."/>
            <person name="Qian L."/>
            <person name="Wei D."/>
            <person name="Dai S."/>
            <person name="Zhou R."/>
        </authorList>
    </citation>
    <scope>NUCLEOTIDE SEQUENCE [LARGE SCALE GENOMIC DNA]</scope>
    <source>
        <strain evidence="1">BV-YZ2020</strain>
    </source>
</reference>
<comment type="caution">
    <text evidence="1">The sequence shown here is derived from an EMBL/GenBank/DDBJ whole genome shotgun (WGS) entry which is preliminary data.</text>
</comment>
<protein>
    <submittedName>
        <fullName evidence="1">Uncharacterized protein</fullName>
    </submittedName>
</protein>
<keyword evidence="2" id="KW-1185">Reference proteome</keyword>
<accession>A0ACB9Q0L3</accession>
<gene>
    <name evidence="1" type="ORF">L6164_003389</name>
</gene>
<sequence>MEMNDWRDHLQPDSRQKIVNKLMDTLKRHLPVNGQEGLVELQKMAERFEEKIYTSATSQSVYLRGISLKMRTMETNSMQPNQVGSSSIPPDSDNWRHTQGVEPAIEIRDWRAELQPNSRERIVSKIMDTLKRHLPFTGQEGLHELQKIAQRFEERIYTAATSQSDYLRKISLKMLTMETRSQNTKTNSMPPNQVGSGSNS</sequence>
<name>A0ACB9Q0L3_BAUVA</name>
<evidence type="ECO:0000313" key="1">
    <source>
        <dbReference type="EMBL" id="KAI4354537.1"/>
    </source>
</evidence>